<name>A0A1Y5RIM3_9RHOB</name>
<evidence type="ECO:0000256" key="2">
    <source>
        <dbReference type="ARBA" id="ARBA00022692"/>
    </source>
</evidence>
<protein>
    <recommendedName>
        <fullName evidence="7">Glycosyl transferase family 2</fullName>
    </recommendedName>
</protein>
<feature type="compositionally biased region" description="Polar residues" evidence="4">
    <location>
        <begin position="566"/>
        <end position="587"/>
    </location>
</feature>
<dbReference type="SUPFAM" id="SSF53448">
    <property type="entry name" value="Nucleotide-diphospho-sugar transferases"/>
    <property type="match status" value="1"/>
</dbReference>
<dbReference type="RefSeq" id="WP_235000545.1">
    <property type="nucleotide sequence ID" value="NZ_FWFT01000001.1"/>
</dbReference>
<feature type="region of interest" description="Disordered" evidence="4">
    <location>
        <begin position="547"/>
        <end position="632"/>
    </location>
</feature>
<comment type="subcellular location">
    <subcellularLocation>
        <location evidence="1">Membrane</location>
        <topology evidence="1">Single-pass membrane protein</topology>
    </subcellularLocation>
</comment>
<gene>
    <name evidence="5" type="ORF">PSJ8397_00539</name>
</gene>
<feature type="region of interest" description="Disordered" evidence="4">
    <location>
        <begin position="439"/>
        <end position="459"/>
    </location>
</feature>
<accession>A0A1Y5RIM3</accession>
<keyword evidence="3" id="KW-1133">Transmembrane helix</keyword>
<evidence type="ECO:0000256" key="1">
    <source>
        <dbReference type="ARBA" id="ARBA00004167"/>
    </source>
</evidence>
<organism evidence="5 6">
    <name type="scientific">Pseudooctadecabacter jejudonensis</name>
    <dbReference type="NCBI Taxonomy" id="1391910"/>
    <lineage>
        <taxon>Bacteria</taxon>
        <taxon>Pseudomonadati</taxon>
        <taxon>Pseudomonadota</taxon>
        <taxon>Alphaproteobacteria</taxon>
        <taxon>Rhodobacterales</taxon>
        <taxon>Paracoccaceae</taxon>
        <taxon>Pseudooctadecabacter</taxon>
    </lineage>
</organism>
<proteinExistence type="predicted"/>
<feature type="compositionally biased region" description="Basic and acidic residues" evidence="4">
    <location>
        <begin position="439"/>
        <end position="454"/>
    </location>
</feature>
<keyword evidence="6" id="KW-1185">Reference proteome</keyword>
<evidence type="ECO:0008006" key="7">
    <source>
        <dbReference type="Google" id="ProtNLM"/>
    </source>
</evidence>
<dbReference type="Pfam" id="PF13704">
    <property type="entry name" value="Glyco_tranf_2_4"/>
    <property type="match status" value="1"/>
</dbReference>
<evidence type="ECO:0000313" key="5">
    <source>
        <dbReference type="EMBL" id="SLN17316.1"/>
    </source>
</evidence>
<keyword evidence="3" id="KW-0472">Membrane</keyword>
<dbReference type="EMBL" id="FWFT01000001">
    <property type="protein sequence ID" value="SLN17316.1"/>
    <property type="molecule type" value="Genomic_DNA"/>
</dbReference>
<dbReference type="GO" id="GO:0005737">
    <property type="term" value="C:cytoplasm"/>
    <property type="evidence" value="ECO:0007669"/>
    <property type="project" value="TreeGrafter"/>
</dbReference>
<feature type="compositionally biased region" description="Basic residues" evidence="4">
    <location>
        <begin position="597"/>
        <end position="632"/>
    </location>
</feature>
<evidence type="ECO:0000256" key="4">
    <source>
        <dbReference type="SAM" id="MobiDB-lite"/>
    </source>
</evidence>
<dbReference type="GO" id="GO:0016757">
    <property type="term" value="F:glycosyltransferase activity"/>
    <property type="evidence" value="ECO:0007669"/>
    <property type="project" value="TreeGrafter"/>
</dbReference>
<dbReference type="PANTHER" id="PTHR21461:SF69">
    <property type="entry name" value="GLYCOSYLTRANSFERASE FAMILY 92 PROTEIN"/>
    <property type="match status" value="1"/>
</dbReference>
<dbReference type="AlphaFoldDB" id="A0A1Y5RIM3"/>
<reference evidence="5 6" key="1">
    <citation type="submission" date="2017-03" db="EMBL/GenBank/DDBJ databases">
        <authorList>
            <person name="Afonso C.L."/>
            <person name="Miller P.J."/>
            <person name="Scott M.A."/>
            <person name="Spackman E."/>
            <person name="Goraichik I."/>
            <person name="Dimitrov K.M."/>
            <person name="Suarez D.L."/>
            <person name="Swayne D.E."/>
        </authorList>
    </citation>
    <scope>NUCLEOTIDE SEQUENCE [LARGE SCALE GENOMIC DNA]</scope>
    <source>
        <strain evidence="5 6">CECT 8397</strain>
    </source>
</reference>
<feature type="compositionally biased region" description="Basic and acidic residues" evidence="4">
    <location>
        <begin position="13"/>
        <end position="30"/>
    </location>
</feature>
<keyword evidence="2" id="KW-0812">Transmembrane</keyword>
<dbReference type="PANTHER" id="PTHR21461">
    <property type="entry name" value="GLYCOSYLTRANSFERASE FAMILY 92 PROTEIN"/>
    <property type="match status" value="1"/>
</dbReference>
<evidence type="ECO:0000313" key="6">
    <source>
        <dbReference type="Proteomes" id="UP000193623"/>
    </source>
</evidence>
<dbReference type="InterPro" id="IPR029044">
    <property type="entry name" value="Nucleotide-diphossugar_trans"/>
</dbReference>
<dbReference type="GO" id="GO:0016020">
    <property type="term" value="C:membrane"/>
    <property type="evidence" value="ECO:0007669"/>
    <property type="project" value="UniProtKB-SubCell"/>
</dbReference>
<sequence length="632" mass="69944">MLSPQKASGQRADPIRAPRENRQTTRDRFHTPAPQTPDIGPELMAKHQYTILSMMKDEGHSLVEWVAYHTHIGFDNICVYTNNCGDGTDDMLIRLEELGWVKHFRNDVPEGKKPQPNALMLATKNPDVTDSEWILTMDADEFLSIKCGRGHIDHLVERMDPAADAIAITWRFFGSNGITDWNPGLVTENYTSAAPDMFKKGWGVKTMFKPYRDMKLGIHRPHIKKAKQEPANAKLLFDQLWLNGSGKPMPDEFSLSGWRSTKPTLGYKWVELNHYAVKSYEAYLLRRVRGNVNNKEDKYNAAYFALFDRNEEEHMNAVRHAKGVKKKMAKILSDPIMRDLQDKALEFHAKRVEMLRTSGEYDTWVAELKEASQIPLDKLDEVLFIQHLPKEWQQKVKELQAAGIPDKKIAKMIAQTQTAKKGETRQALLAAAGENAEEKLDAHQLRGRESKGDTLDNPFMNTEAAAGLGVPLMNERTQKIALAAQAADPKDASAAKLLAKAENARKVLKAQAKTAAQTDQPPQAVVDLNEPAPSLDAIVENVTVEASTTIESPDGTVPAVDAAPKATSTRAKSTGAKSTPAKSTPAKSTPAKSTKVAPKKAAPKTTARKTSTKKTTAKATSRKTSTKKAASK</sequence>
<dbReference type="Proteomes" id="UP000193623">
    <property type="component" value="Unassembled WGS sequence"/>
</dbReference>
<evidence type="ECO:0000256" key="3">
    <source>
        <dbReference type="ARBA" id="ARBA00022989"/>
    </source>
</evidence>
<feature type="region of interest" description="Disordered" evidence="4">
    <location>
        <begin position="1"/>
        <end position="41"/>
    </location>
</feature>